<proteinExistence type="predicted"/>
<feature type="signal peptide" evidence="1">
    <location>
        <begin position="1"/>
        <end position="21"/>
    </location>
</feature>
<sequence>MLARFAAAALFVVAGFAGANAADPYVVAPSAETQPKSQGINGSLNNLLGFNADEAAGKPLPACGDAKVVNAAMKFTNGAEPVYRAIRVAAIDQVYERSLEVDNPSPLARRYCQGRAVLEDGRTATAYIRIEEAGGFVGLGWAVNVCLDGYDKWRVYDGHCRTARAAPDS</sequence>
<name>A0AAE3VR71_9HYPH</name>
<dbReference type="AlphaFoldDB" id="A0AAE3VR71"/>
<gene>
    <name evidence="2" type="ORF">J2S73_003149</name>
</gene>
<accession>A0AAE3VR71</accession>
<reference evidence="2" key="1">
    <citation type="submission" date="2023-07" db="EMBL/GenBank/DDBJ databases">
        <title>Genomic Encyclopedia of Type Strains, Phase IV (KMG-IV): sequencing the most valuable type-strain genomes for metagenomic binning, comparative biology and taxonomic classification.</title>
        <authorList>
            <person name="Goeker M."/>
        </authorList>
    </citation>
    <scope>NUCLEOTIDE SEQUENCE</scope>
    <source>
        <strain evidence="2">DSM 21202</strain>
    </source>
</reference>
<organism evidence="2 3">
    <name type="scientific">Amorphus orientalis</name>
    <dbReference type="NCBI Taxonomy" id="649198"/>
    <lineage>
        <taxon>Bacteria</taxon>
        <taxon>Pseudomonadati</taxon>
        <taxon>Pseudomonadota</taxon>
        <taxon>Alphaproteobacteria</taxon>
        <taxon>Hyphomicrobiales</taxon>
        <taxon>Amorphaceae</taxon>
        <taxon>Amorphus</taxon>
    </lineage>
</organism>
<dbReference type="Proteomes" id="UP001229244">
    <property type="component" value="Unassembled WGS sequence"/>
</dbReference>
<feature type="chain" id="PRO_5042237543" evidence="1">
    <location>
        <begin position="22"/>
        <end position="169"/>
    </location>
</feature>
<dbReference type="EMBL" id="JAUSUL010000003">
    <property type="protein sequence ID" value="MDQ0316673.1"/>
    <property type="molecule type" value="Genomic_DNA"/>
</dbReference>
<keyword evidence="1" id="KW-0732">Signal</keyword>
<evidence type="ECO:0000313" key="3">
    <source>
        <dbReference type="Proteomes" id="UP001229244"/>
    </source>
</evidence>
<protein>
    <submittedName>
        <fullName evidence="2">Uncharacterized protein</fullName>
    </submittedName>
</protein>
<comment type="caution">
    <text evidence="2">The sequence shown here is derived from an EMBL/GenBank/DDBJ whole genome shotgun (WGS) entry which is preliminary data.</text>
</comment>
<dbReference type="RefSeq" id="WP_306886554.1">
    <property type="nucleotide sequence ID" value="NZ_JAUSUL010000003.1"/>
</dbReference>
<keyword evidence="3" id="KW-1185">Reference proteome</keyword>
<evidence type="ECO:0000313" key="2">
    <source>
        <dbReference type="EMBL" id="MDQ0316673.1"/>
    </source>
</evidence>
<evidence type="ECO:0000256" key="1">
    <source>
        <dbReference type="SAM" id="SignalP"/>
    </source>
</evidence>